<keyword evidence="2" id="KW-1185">Reference proteome</keyword>
<reference evidence="1" key="2">
    <citation type="submission" date="2023-01" db="EMBL/GenBank/DDBJ databases">
        <authorList>
            <person name="Petersen C."/>
        </authorList>
    </citation>
    <scope>NUCLEOTIDE SEQUENCE</scope>
    <source>
        <strain evidence="1">IBT 12815</strain>
    </source>
</reference>
<reference evidence="1" key="1">
    <citation type="journal article" date="2023" name="IMA Fungus">
        <title>Comparative genomic study of the Penicillium genus elucidates a diverse pangenome and 15 lateral gene transfer events.</title>
        <authorList>
            <person name="Petersen C."/>
            <person name="Sorensen T."/>
            <person name="Nielsen M.R."/>
            <person name="Sondergaard T.E."/>
            <person name="Sorensen J.L."/>
            <person name="Fitzpatrick D.A."/>
            <person name="Frisvad J.C."/>
            <person name="Nielsen K.L."/>
        </authorList>
    </citation>
    <scope>NUCLEOTIDE SEQUENCE</scope>
    <source>
        <strain evidence="1">IBT 12815</strain>
    </source>
</reference>
<organism evidence="1 2">
    <name type="scientific">Penicillium hordei</name>
    <dbReference type="NCBI Taxonomy" id="40994"/>
    <lineage>
        <taxon>Eukaryota</taxon>
        <taxon>Fungi</taxon>
        <taxon>Dikarya</taxon>
        <taxon>Ascomycota</taxon>
        <taxon>Pezizomycotina</taxon>
        <taxon>Eurotiomycetes</taxon>
        <taxon>Eurotiomycetidae</taxon>
        <taxon>Eurotiales</taxon>
        <taxon>Aspergillaceae</taxon>
        <taxon>Penicillium</taxon>
    </lineage>
</organism>
<dbReference type="EMBL" id="JAQJAE010000005">
    <property type="protein sequence ID" value="KAJ5592290.1"/>
    <property type="molecule type" value="Genomic_DNA"/>
</dbReference>
<protein>
    <submittedName>
        <fullName evidence="1">Major facilitator superfamily domain general substrate transporter</fullName>
    </submittedName>
</protein>
<proteinExistence type="predicted"/>
<dbReference type="RefSeq" id="XP_056748916.1">
    <property type="nucleotide sequence ID" value="XM_056900248.1"/>
</dbReference>
<gene>
    <name evidence="1" type="ORF">N7537_009194</name>
</gene>
<accession>A0AAD6GWY7</accession>
<evidence type="ECO:0000313" key="2">
    <source>
        <dbReference type="Proteomes" id="UP001213799"/>
    </source>
</evidence>
<dbReference type="GeneID" id="81590490"/>
<dbReference type="AlphaFoldDB" id="A0AAD6GWY7"/>
<evidence type="ECO:0000313" key="1">
    <source>
        <dbReference type="EMBL" id="KAJ5592290.1"/>
    </source>
</evidence>
<dbReference type="Proteomes" id="UP001213799">
    <property type="component" value="Unassembled WGS sequence"/>
</dbReference>
<name>A0AAD6GWY7_9EURO</name>
<sequence>MFSEGATLLRHKRISESVLSFFLVIIMMHDSSDSTSVKPNPAPFTVAVASFANKFCIGTLYALSTLQAQLSD</sequence>
<comment type="caution">
    <text evidence="1">The sequence shown here is derived from an EMBL/GenBank/DDBJ whole genome shotgun (WGS) entry which is preliminary data.</text>
</comment>